<protein>
    <submittedName>
        <fullName evidence="2">Uncharacterized protein</fullName>
    </submittedName>
</protein>
<keyword evidence="1" id="KW-0812">Transmembrane</keyword>
<evidence type="ECO:0000256" key="1">
    <source>
        <dbReference type="SAM" id="Phobius"/>
    </source>
</evidence>
<keyword evidence="1" id="KW-1133">Transmembrane helix</keyword>
<accession>A0A2S7WIK7</accession>
<organism evidence="2 3">
    <name type="scientific">Polaribacter glomeratus</name>
    <dbReference type="NCBI Taxonomy" id="102"/>
    <lineage>
        <taxon>Bacteria</taxon>
        <taxon>Pseudomonadati</taxon>
        <taxon>Bacteroidota</taxon>
        <taxon>Flavobacteriia</taxon>
        <taxon>Flavobacteriales</taxon>
        <taxon>Flavobacteriaceae</taxon>
    </lineage>
</organism>
<dbReference type="OrthoDB" id="1139266at2"/>
<evidence type="ECO:0000313" key="2">
    <source>
        <dbReference type="EMBL" id="PQJ77437.1"/>
    </source>
</evidence>
<reference evidence="2 3" key="1">
    <citation type="submission" date="2016-12" db="EMBL/GenBank/DDBJ databases">
        <title>Trade-off between light-utilization and light-protection in marine flavobacteria.</title>
        <authorList>
            <person name="Kumagai Y."/>
            <person name="Yoshizawa S."/>
            <person name="Kogure K."/>
            <person name="Iwasaki W."/>
        </authorList>
    </citation>
    <scope>NUCLEOTIDE SEQUENCE [LARGE SCALE GENOMIC DNA]</scope>
    <source>
        <strain evidence="2 3">ATCC 43844</strain>
    </source>
</reference>
<evidence type="ECO:0000313" key="3">
    <source>
        <dbReference type="Proteomes" id="UP000239068"/>
    </source>
</evidence>
<dbReference type="Proteomes" id="UP000239068">
    <property type="component" value="Unassembled WGS sequence"/>
</dbReference>
<comment type="caution">
    <text evidence="2">The sequence shown here is derived from an EMBL/GenBank/DDBJ whole genome shotgun (WGS) entry which is preliminary data.</text>
</comment>
<name>A0A2S7WIK7_9FLAO</name>
<keyword evidence="1" id="KW-0472">Membrane</keyword>
<sequence length="205" mass="23935">MKIDEALLIFYKLNDKTQDKAETAIYNNFITILLDLEQRDFTSNQNKDLEAKLLSLDLKNELYPSKKDLNKKLISFEYFLTNTFSIISKNHYVHIGMALWLFSSTILFYCFGQFSVIGALLIAIIFGIVLDAEAKGQGRVIRMAINNRLESFSLEKPLMLNQFSEVQNDQKDTRSELQNYRRKKLQQFGNKQVNSQDQNIEKHLY</sequence>
<dbReference type="EMBL" id="MSCM01000002">
    <property type="protein sequence ID" value="PQJ77437.1"/>
    <property type="molecule type" value="Genomic_DNA"/>
</dbReference>
<dbReference type="RefSeq" id="WP_105022759.1">
    <property type="nucleotide sequence ID" value="NZ_MSCM01000002.1"/>
</dbReference>
<gene>
    <name evidence="2" type="ORF">BTO16_16565</name>
</gene>
<proteinExistence type="predicted"/>
<keyword evidence="3" id="KW-1185">Reference proteome</keyword>
<feature type="transmembrane region" description="Helical" evidence="1">
    <location>
        <begin position="106"/>
        <end position="130"/>
    </location>
</feature>
<dbReference type="AlphaFoldDB" id="A0A2S7WIK7"/>